<dbReference type="RefSeq" id="XP_044935356.1">
    <property type="nucleotide sequence ID" value="XM_045079421.1"/>
</dbReference>
<organism evidence="2 3">
    <name type="scientific">Mustela putorius furo</name>
    <name type="common">European domestic ferret</name>
    <name type="synonym">Mustela furo</name>
    <dbReference type="NCBI Taxonomy" id="9669"/>
    <lineage>
        <taxon>Eukaryota</taxon>
        <taxon>Metazoa</taxon>
        <taxon>Chordata</taxon>
        <taxon>Craniata</taxon>
        <taxon>Vertebrata</taxon>
        <taxon>Euteleostomi</taxon>
        <taxon>Mammalia</taxon>
        <taxon>Eutheria</taxon>
        <taxon>Laurasiatheria</taxon>
        <taxon>Carnivora</taxon>
        <taxon>Caniformia</taxon>
        <taxon>Musteloidea</taxon>
        <taxon>Mustelidae</taxon>
        <taxon>Mustelinae</taxon>
        <taxon>Mustela</taxon>
    </lineage>
</organism>
<proteinExistence type="predicted"/>
<keyword evidence="2" id="KW-1185">Reference proteome</keyword>
<dbReference type="AlphaFoldDB" id="A0A8U0S4V5"/>
<feature type="compositionally biased region" description="Basic and acidic residues" evidence="1">
    <location>
        <begin position="10"/>
        <end position="21"/>
    </location>
</feature>
<protein>
    <submittedName>
        <fullName evidence="3">Uncharacterized protein LOC106006160</fullName>
    </submittedName>
</protein>
<evidence type="ECO:0000256" key="1">
    <source>
        <dbReference type="SAM" id="MobiDB-lite"/>
    </source>
</evidence>
<name>A0A8U0S4V5_MUSPF</name>
<dbReference type="Proteomes" id="UP000000715">
    <property type="component" value="Unplaced"/>
</dbReference>
<gene>
    <name evidence="3" type="primary">LOC106006160</name>
</gene>
<evidence type="ECO:0000313" key="2">
    <source>
        <dbReference type="Proteomes" id="UP000000715"/>
    </source>
</evidence>
<accession>A0A8U0S4V5</accession>
<reference evidence="3" key="1">
    <citation type="submission" date="2025-08" db="UniProtKB">
        <authorList>
            <consortium name="RefSeq"/>
        </authorList>
    </citation>
    <scope>IDENTIFICATION</scope>
    <source>
        <tissue evidence="3">Brain</tissue>
    </source>
</reference>
<sequence>MRLEGNGMPKTEESMRSREDIGPSQTQPKLCAPREQKAGVLKDQRECFYELLTNNFNWLDRQLTLAEHNGLLRLSRSKAANHRCLGCLWTLCSLDQFSSSWLHLLRTQLIEAALNESETPSLISDETIILEPGGGYKGTKALPKSQSAAFVFTHKRQGPAEGAEMPWVWSTAWKGSLGHSVSFSTMGYFLTRTVKERAWGTTEARCCFTNKILPLKNGVGHVTRNCIPLLQSRQKSQASRRTGKERVYLQHAKADTGYFPKQRLLGQQNWLSVELRPPSSYRVDSGSWGRKWNQENHCHFQHLDTALNLVSLSHDFMHDSA</sequence>
<dbReference type="GeneID" id="106006160"/>
<evidence type="ECO:0000313" key="3">
    <source>
        <dbReference type="RefSeq" id="XP_044935356.1"/>
    </source>
</evidence>
<feature type="region of interest" description="Disordered" evidence="1">
    <location>
        <begin position="1"/>
        <end position="35"/>
    </location>
</feature>